<feature type="transmembrane region" description="Helical" evidence="10">
    <location>
        <begin position="378"/>
        <end position="399"/>
    </location>
</feature>
<dbReference type="InterPro" id="IPR003663">
    <property type="entry name" value="Sugar/inositol_transpt"/>
</dbReference>
<feature type="transmembrane region" description="Helical" evidence="10">
    <location>
        <begin position="473"/>
        <end position="494"/>
    </location>
</feature>
<evidence type="ECO:0000256" key="4">
    <source>
        <dbReference type="ARBA" id="ARBA00022692"/>
    </source>
</evidence>
<feature type="transmembrane region" description="Helical" evidence="10">
    <location>
        <begin position="102"/>
        <end position="122"/>
    </location>
</feature>
<gene>
    <name evidence="12" type="ORF">CTheo_717</name>
</gene>
<keyword evidence="4 10" id="KW-0812">Transmembrane</keyword>
<proteinExistence type="inferred from homology"/>
<feature type="transmembrane region" description="Helical" evidence="10">
    <location>
        <begin position="354"/>
        <end position="371"/>
    </location>
</feature>
<comment type="subcellular location">
    <subcellularLocation>
        <location evidence="1">Membrane</location>
        <topology evidence="1">Multi-pass membrane protein</topology>
    </subcellularLocation>
</comment>
<dbReference type="InterPro" id="IPR005828">
    <property type="entry name" value="MFS_sugar_transport-like"/>
</dbReference>
<keyword evidence="13" id="KW-1185">Reference proteome</keyword>
<dbReference type="PROSITE" id="PS00217">
    <property type="entry name" value="SUGAR_TRANSPORT_2"/>
    <property type="match status" value="1"/>
</dbReference>
<evidence type="ECO:0000256" key="7">
    <source>
        <dbReference type="ARBA" id="ARBA00049119"/>
    </source>
</evidence>
<dbReference type="InterPro" id="IPR005829">
    <property type="entry name" value="Sugar_transporter_CS"/>
</dbReference>
<dbReference type="PANTHER" id="PTHR48022">
    <property type="entry name" value="PLASTIDIC GLUCOSE TRANSPORTER 4"/>
    <property type="match status" value="1"/>
</dbReference>
<comment type="catalytic activity">
    <reaction evidence="7">
        <text>myo-inositol(out) + H(+)(out) = myo-inositol(in) + H(+)(in)</text>
        <dbReference type="Rhea" id="RHEA:60364"/>
        <dbReference type="ChEBI" id="CHEBI:15378"/>
        <dbReference type="ChEBI" id="CHEBI:17268"/>
    </reaction>
</comment>
<feature type="transmembrane region" description="Helical" evidence="10">
    <location>
        <begin position="129"/>
        <end position="148"/>
    </location>
</feature>
<sequence>MAHPKDSSSIDGKVSPTKHHETKPRAGTSAAERQERMAAALALDPGHKAWSWRAIQTILITLCVCCCSGDSGFDGTVMGGINAMQQYQSYFGMNEAGAKTGIVFGIFTVGALVGAIPASYLPDRLGRRASMFFGNSILVIGAVVTATAKHRGTFIGGRFLTGLGVGCAGASAKSYLVEIVPPQTRGFWLGVLNSFYYVGQMTATGMMVATGRWTNNELAWRLPLYIQAVPAGINVVFIFLCPESPRWLYSNGRKDEARAILAKLHSATNDPYSPVVEIEMEEIEEKISLDGTDKRFWDFRGLFKTASDRYRTGMVILIGAFGQLSGNGLITYFLPVLLGQAGITSQDRKLTLNFVNSVTSMIGALTGSALIDRFGRRTLLLGSTTTLVCILAIIIGLLSTNGNSTQANAGISFIYLFMVVFSFGWTPTQALYPAEVLSYQSRAKGLAFLNVVTQGSSCINTFGLPVALEKLGWKTYVIFLVWDSFEVIMIYLFLVETKGLTLEQIDEVFSEPNPRQYSVEHATTLKAKPQGNNA</sequence>
<dbReference type="SUPFAM" id="SSF103473">
    <property type="entry name" value="MFS general substrate transporter"/>
    <property type="match status" value="1"/>
</dbReference>
<feature type="transmembrane region" description="Helical" evidence="10">
    <location>
        <begin position="154"/>
        <end position="175"/>
    </location>
</feature>
<dbReference type="GO" id="GO:0016020">
    <property type="term" value="C:membrane"/>
    <property type="evidence" value="ECO:0007669"/>
    <property type="project" value="UniProtKB-SubCell"/>
</dbReference>
<comment type="similarity">
    <text evidence="2 8">Belongs to the major facilitator superfamily. Sugar transporter (TC 2.A.1.1) family.</text>
</comment>
<evidence type="ECO:0000256" key="1">
    <source>
        <dbReference type="ARBA" id="ARBA00004141"/>
    </source>
</evidence>
<feature type="transmembrane region" description="Helical" evidence="10">
    <location>
        <begin position="314"/>
        <end position="334"/>
    </location>
</feature>
<accession>A0A5N5QWK9</accession>
<dbReference type="GO" id="GO:0005351">
    <property type="term" value="F:carbohydrate:proton symporter activity"/>
    <property type="evidence" value="ECO:0007669"/>
    <property type="project" value="TreeGrafter"/>
</dbReference>
<keyword evidence="6 10" id="KW-0472">Membrane</keyword>
<feature type="domain" description="Major facilitator superfamily (MFS) profile" evidence="11">
    <location>
        <begin position="60"/>
        <end position="498"/>
    </location>
</feature>
<dbReference type="PROSITE" id="PS50850">
    <property type="entry name" value="MFS"/>
    <property type="match status" value="1"/>
</dbReference>
<dbReference type="NCBIfam" id="TIGR00879">
    <property type="entry name" value="SP"/>
    <property type="match status" value="1"/>
</dbReference>
<evidence type="ECO:0000256" key="9">
    <source>
        <dbReference type="SAM" id="MobiDB-lite"/>
    </source>
</evidence>
<evidence type="ECO:0000256" key="6">
    <source>
        <dbReference type="ARBA" id="ARBA00023136"/>
    </source>
</evidence>
<dbReference type="Gene3D" id="1.20.1250.20">
    <property type="entry name" value="MFS general substrate transporter like domains"/>
    <property type="match status" value="1"/>
</dbReference>
<evidence type="ECO:0000313" key="12">
    <source>
        <dbReference type="EMBL" id="KAB5595953.1"/>
    </source>
</evidence>
<evidence type="ECO:0000256" key="5">
    <source>
        <dbReference type="ARBA" id="ARBA00022989"/>
    </source>
</evidence>
<feature type="region of interest" description="Disordered" evidence="9">
    <location>
        <begin position="1"/>
        <end position="31"/>
    </location>
</feature>
<evidence type="ECO:0000259" key="11">
    <source>
        <dbReference type="PROSITE" id="PS50850"/>
    </source>
</evidence>
<dbReference type="PROSITE" id="PS00216">
    <property type="entry name" value="SUGAR_TRANSPORT_1"/>
    <property type="match status" value="1"/>
</dbReference>
<dbReference type="OrthoDB" id="6133115at2759"/>
<dbReference type="Proteomes" id="UP000383932">
    <property type="component" value="Unassembled WGS sequence"/>
</dbReference>
<evidence type="ECO:0000256" key="2">
    <source>
        <dbReference type="ARBA" id="ARBA00010992"/>
    </source>
</evidence>
<keyword evidence="5 10" id="KW-1133">Transmembrane helix</keyword>
<dbReference type="PANTHER" id="PTHR48022:SF79">
    <property type="entry name" value="LACTOSE PERMEASE, PUTATIVE (AFU_ORTHOLOGUE AFUA_6G01860)-RELATED"/>
    <property type="match status" value="1"/>
</dbReference>
<dbReference type="FunFam" id="1.20.1250.20:FF:000134">
    <property type="entry name" value="MFS sugar transporter protein"/>
    <property type="match status" value="1"/>
</dbReference>
<evidence type="ECO:0000256" key="10">
    <source>
        <dbReference type="SAM" id="Phobius"/>
    </source>
</evidence>
<organism evidence="12 13">
    <name type="scientific">Ceratobasidium theobromae</name>
    <dbReference type="NCBI Taxonomy" id="1582974"/>
    <lineage>
        <taxon>Eukaryota</taxon>
        <taxon>Fungi</taxon>
        <taxon>Dikarya</taxon>
        <taxon>Basidiomycota</taxon>
        <taxon>Agaricomycotina</taxon>
        <taxon>Agaricomycetes</taxon>
        <taxon>Cantharellales</taxon>
        <taxon>Ceratobasidiaceae</taxon>
        <taxon>Ceratobasidium</taxon>
    </lineage>
</organism>
<dbReference type="InterPro" id="IPR020846">
    <property type="entry name" value="MFS_dom"/>
</dbReference>
<dbReference type="EMBL" id="SSOP01000005">
    <property type="protein sequence ID" value="KAB5595953.1"/>
    <property type="molecule type" value="Genomic_DNA"/>
</dbReference>
<dbReference type="InterPro" id="IPR036259">
    <property type="entry name" value="MFS_trans_sf"/>
</dbReference>
<dbReference type="InterPro" id="IPR050360">
    <property type="entry name" value="MFS_Sugar_Transporters"/>
</dbReference>
<comment type="caution">
    <text evidence="12">The sequence shown here is derived from an EMBL/GenBank/DDBJ whole genome shotgun (WGS) entry which is preliminary data.</text>
</comment>
<evidence type="ECO:0000256" key="8">
    <source>
        <dbReference type="RuleBase" id="RU003346"/>
    </source>
</evidence>
<feature type="transmembrane region" description="Helical" evidence="10">
    <location>
        <begin position="405"/>
        <end position="425"/>
    </location>
</feature>
<dbReference type="AlphaFoldDB" id="A0A5N5QWK9"/>
<feature type="transmembrane region" description="Helical" evidence="10">
    <location>
        <begin position="187"/>
        <end position="210"/>
    </location>
</feature>
<evidence type="ECO:0000313" key="13">
    <source>
        <dbReference type="Proteomes" id="UP000383932"/>
    </source>
</evidence>
<keyword evidence="3 8" id="KW-0813">Transport</keyword>
<protein>
    <submittedName>
        <fullName evidence="12">MFS general substrate transporter</fullName>
    </submittedName>
</protein>
<feature type="transmembrane region" description="Helical" evidence="10">
    <location>
        <begin position="222"/>
        <end position="241"/>
    </location>
</feature>
<name>A0A5N5QWK9_9AGAM</name>
<feature type="transmembrane region" description="Helical" evidence="10">
    <location>
        <begin position="446"/>
        <end position="467"/>
    </location>
</feature>
<reference evidence="12 13" key="1">
    <citation type="journal article" date="2019" name="Fungal Biol. Biotechnol.">
        <title>Draft genome sequence of fastidious pathogen Ceratobasidium theobromae, which causes vascular-streak dieback in Theobroma cacao.</title>
        <authorList>
            <person name="Ali S.S."/>
            <person name="Asman A."/>
            <person name="Shao J."/>
            <person name="Firmansyah A.P."/>
            <person name="Susilo A.W."/>
            <person name="Rosmana A."/>
            <person name="McMahon P."/>
            <person name="Junaid M."/>
            <person name="Guest D."/>
            <person name="Kheng T.Y."/>
            <person name="Meinhardt L.W."/>
            <person name="Bailey B.A."/>
        </authorList>
    </citation>
    <scope>NUCLEOTIDE SEQUENCE [LARGE SCALE GENOMIC DNA]</scope>
    <source>
        <strain evidence="12 13">CT2</strain>
    </source>
</reference>
<dbReference type="PRINTS" id="PR00171">
    <property type="entry name" value="SUGRTRNSPORT"/>
</dbReference>
<evidence type="ECO:0000256" key="3">
    <source>
        <dbReference type="ARBA" id="ARBA00022448"/>
    </source>
</evidence>
<dbReference type="Pfam" id="PF00083">
    <property type="entry name" value="Sugar_tr"/>
    <property type="match status" value="1"/>
</dbReference>